<sequence>MTRCWRAIRFCGATLYGLALTVCASSFGVTAQTLEQQRDLYDKAQRWLDEDNLAVYQKIRSQLDEYPLTPYLDYRSLLINIGSKPPIVVRAFIDSHQEYPFAARIGAPYITALASQQKWARLVEFQRQEPVGEEYQCWYYYAKLQTGDLKEAFKGAKSLWLKGSSISDACDPLFREWARLGGKTDELIYERMLLAFEGRNISLMSYLYQQLKDEKIRLWGQHMLELYHHPERITYVAVRYPATLDLPSQVLLSIEKLARIDPAKAKSVLNDTKSSVDLTEQQVQSLSQYIALQLVDSNDRKLVPWRDSVIAASRDPDLLKMRIRMALRQVDWAGVKSWISLLPKDEQQEFCWQYWLGRSELETGETEQGHQRLKAIIGHRNFYSVAAAIELRQSVQYPSHDLQFDPQLIHPYQKALTRIEELINRDKITAAKSEWSWLLDRVSQDEKEMLAVYAANKHWYHLTVTASISASLWNNIELRFPLAHQWWFNFYGNKNGIDPVTLMSLARQESAWDTEAQSPVGARGIMQIMPSTAKYTAKKYQIEYTSVNDLYDVSKNIEIGSHYFSSLLKRYDKNRIFALAAYNAGPLRVDNWRKETKGKLGPMAFIEAIPFKETRGYVQNILMFEVYYRDLMGAQGQFLTSDEMKAKY</sequence>
<evidence type="ECO:0000313" key="7">
    <source>
        <dbReference type="Proteomes" id="UP001304071"/>
    </source>
</evidence>
<dbReference type="Gene3D" id="1.10.1240.20">
    <property type="entry name" value="Lytic transglycosylase, superhelical linker domain"/>
    <property type="match status" value="1"/>
</dbReference>
<dbReference type="Gene3D" id="1.10.530.10">
    <property type="match status" value="1"/>
</dbReference>
<dbReference type="InterPro" id="IPR023346">
    <property type="entry name" value="Lysozyme-like_dom_sf"/>
</dbReference>
<dbReference type="Pfam" id="PF14718">
    <property type="entry name" value="SLT_L"/>
    <property type="match status" value="1"/>
</dbReference>
<dbReference type="InterPro" id="IPR008939">
    <property type="entry name" value="Lytic_TGlycosylase_superhlx_U"/>
</dbReference>
<feature type="domain" description="Lytic transglycosylase superhelical linker" evidence="5">
    <location>
        <begin position="412"/>
        <end position="476"/>
    </location>
</feature>
<dbReference type="RefSeq" id="WP_261893494.1">
    <property type="nucleotide sequence ID" value="NZ_AP024895.1"/>
</dbReference>
<gene>
    <name evidence="6" type="ORF">R8Z52_15935</name>
</gene>
<accession>A0ABZ0QAU4</accession>
<dbReference type="Gene3D" id="1.25.20.10">
    <property type="entry name" value="Bacterial muramidases"/>
    <property type="match status" value="1"/>
</dbReference>
<dbReference type="CDD" id="cd13401">
    <property type="entry name" value="Slt70-like"/>
    <property type="match status" value="1"/>
</dbReference>
<dbReference type="PANTHER" id="PTHR37423">
    <property type="entry name" value="SOLUBLE LYTIC MUREIN TRANSGLYCOSYLASE-RELATED"/>
    <property type="match status" value="1"/>
</dbReference>
<dbReference type="Pfam" id="PF01464">
    <property type="entry name" value="SLT"/>
    <property type="match status" value="1"/>
</dbReference>
<name>A0ABZ0QAU4_9VIBR</name>
<dbReference type="SUPFAM" id="SSF53955">
    <property type="entry name" value="Lysozyme-like"/>
    <property type="match status" value="1"/>
</dbReference>
<dbReference type="Proteomes" id="UP001304071">
    <property type="component" value="Chromosome 1"/>
</dbReference>
<keyword evidence="7" id="KW-1185">Reference proteome</keyword>
<evidence type="ECO:0000256" key="1">
    <source>
        <dbReference type="ARBA" id="ARBA00007734"/>
    </source>
</evidence>
<dbReference type="SUPFAM" id="SSF48435">
    <property type="entry name" value="Bacterial muramidases"/>
    <property type="match status" value="1"/>
</dbReference>
<feature type="signal peptide" evidence="3">
    <location>
        <begin position="1"/>
        <end position="31"/>
    </location>
</feature>
<protein>
    <submittedName>
        <fullName evidence="6">Transglycosylase SLT domain-containing protein</fullName>
    </submittedName>
</protein>
<organism evidence="6 7">
    <name type="scientific">Vibrio porteresiae DSM 19223</name>
    <dbReference type="NCBI Taxonomy" id="1123496"/>
    <lineage>
        <taxon>Bacteria</taxon>
        <taxon>Pseudomonadati</taxon>
        <taxon>Pseudomonadota</taxon>
        <taxon>Gammaproteobacteria</taxon>
        <taxon>Vibrionales</taxon>
        <taxon>Vibrionaceae</taxon>
        <taxon>Vibrio</taxon>
    </lineage>
</organism>
<dbReference type="EMBL" id="CP138203">
    <property type="protein sequence ID" value="WPC73583.1"/>
    <property type="molecule type" value="Genomic_DNA"/>
</dbReference>
<evidence type="ECO:0000313" key="6">
    <source>
        <dbReference type="EMBL" id="WPC73583.1"/>
    </source>
</evidence>
<feature type="chain" id="PRO_5045466955" evidence="3">
    <location>
        <begin position="32"/>
        <end position="648"/>
    </location>
</feature>
<feature type="domain" description="Transglycosylase SLT" evidence="4">
    <location>
        <begin position="488"/>
        <end position="599"/>
    </location>
</feature>
<evidence type="ECO:0000259" key="5">
    <source>
        <dbReference type="Pfam" id="PF14718"/>
    </source>
</evidence>
<dbReference type="PANTHER" id="PTHR37423:SF5">
    <property type="entry name" value="SOLUBLE LYTIC MUREIN TRANSGLYCOSYLASE"/>
    <property type="match status" value="1"/>
</dbReference>
<evidence type="ECO:0000256" key="2">
    <source>
        <dbReference type="ARBA" id="ARBA00022729"/>
    </source>
</evidence>
<proteinExistence type="inferred from homology"/>
<dbReference type="InterPro" id="IPR037061">
    <property type="entry name" value="Lytic_TGlycoase_superhlx_L_sf"/>
</dbReference>
<keyword evidence="2 3" id="KW-0732">Signal</keyword>
<evidence type="ECO:0000259" key="4">
    <source>
        <dbReference type="Pfam" id="PF01464"/>
    </source>
</evidence>
<dbReference type="InterPro" id="IPR012289">
    <property type="entry name" value="Lytic_TGlycosylase_superhlx_L"/>
</dbReference>
<evidence type="ECO:0000256" key="3">
    <source>
        <dbReference type="SAM" id="SignalP"/>
    </source>
</evidence>
<reference evidence="6 7" key="1">
    <citation type="submission" date="2023-11" db="EMBL/GenBank/DDBJ databases">
        <title>Plant-associative lifestyle of Vibrio porteresiae and its evolutionary dynamics.</title>
        <authorList>
            <person name="Rameshkumar N."/>
            <person name="Kirti K."/>
        </authorList>
    </citation>
    <scope>NUCLEOTIDE SEQUENCE [LARGE SCALE GENOMIC DNA]</scope>
    <source>
        <strain evidence="6 7">MSSRF30</strain>
    </source>
</reference>
<dbReference type="Pfam" id="PF00760">
    <property type="entry name" value="Cucumo_coat"/>
    <property type="match status" value="1"/>
</dbReference>
<dbReference type="InterPro" id="IPR008258">
    <property type="entry name" value="Transglycosylase_SLT_dom_1"/>
</dbReference>
<comment type="similarity">
    <text evidence="1">Belongs to the transglycosylase Slt family.</text>
</comment>